<feature type="transmembrane region" description="Helical" evidence="5">
    <location>
        <begin position="212"/>
        <end position="229"/>
    </location>
</feature>
<keyword evidence="3 5" id="KW-1133">Transmembrane helix</keyword>
<dbReference type="SUPFAM" id="SSF103473">
    <property type="entry name" value="MFS general substrate transporter"/>
    <property type="match status" value="1"/>
</dbReference>
<keyword evidence="7" id="KW-1185">Reference proteome</keyword>
<organism evidence="6 7">
    <name type="scientific">Sporothrix stenoceras</name>
    <dbReference type="NCBI Taxonomy" id="5173"/>
    <lineage>
        <taxon>Eukaryota</taxon>
        <taxon>Fungi</taxon>
        <taxon>Dikarya</taxon>
        <taxon>Ascomycota</taxon>
        <taxon>Pezizomycotina</taxon>
        <taxon>Sordariomycetes</taxon>
        <taxon>Sordariomycetidae</taxon>
        <taxon>Ophiostomatales</taxon>
        <taxon>Ophiostomataceae</taxon>
        <taxon>Sporothrix</taxon>
    </lineage>
</organism>
<evidence type="ECO:0008006" key="8">
    <source>
        <dbReference type="Google" id="ProtNLM"/>
    </source>
</evidence>
<evidence type="ECO:0000313" key="6">
    <source>
        <dbReference type="EMBL" id="KAL1890041.1"/>
    </source>
</evidence>
<sequence>MDEHLDDNEIREIEQILGTKIYPGTEIMRDVGSHHFVKAGQPQSHAADDNADGITQASSADPVLVPQPNDDPADPLNWTPMWKAGTIVAATVLSFCQNLGPLACAPMFGSYIAEWDRSLADVVQFTGVAILVLGFSNFIWVPLMVSYGRRPVAIFSTLLCLASSIWRAKATSYNSFMGASVLNGVGAGPCETLMPQVIADIIFLHDRGKYQTLYFAMYFISLMVGPIISGAMDFHTGWRSFWWFNTGILAFALLFQIFLFPETRYDRVAVQAATTAASSAASTSANGNNANSSNEGLGNSEKVAAAQEIAHATTATTAPTTKEGDGAVDHVDHFLGVSKPTVGNFALYQKNGNIRHLLREIWLPWYLHIFPIVEWAAFAVSWSASCFLVVNLSQSQAFAAPPYNYSSQTIGLFNLAVFIGALIGLFTCGPFSDMVAAWLTRRNNGVREPEMRLVAMVPYVLAMLIGSIVVAVGYDHHWPWQVIVIIGYTLLGMQVAALPSIVSTYAIDSYRPVTGSMFVAITVNKNVWGYGVSKFLTPWAEKSGFTAPILTNMGLTLFFCLLGVPFWFWGKKLRGMTRNSFVHRL</sequence>
<dbReference type="Pfam" id="PF07690">
    <property type="entry name" value="MFS_1"/>
    <property type="match status" value="1"/>
</dbReference>
<evidence type="ECO:0000256" key="5">
    <source>
        <dbReference type="SAM" id="Phobius"/>
    </source>
</evidence>
<dbReference type="PANTHER" id="PTHR23502:SF149">
    <property type="entry name" value="TRANSPORTER, PUTATIVE-RELATED"/>
    <property type="match status" value="1"/>
</dbReference>
<accession>A0ABR3YP13</accession>
<gene>
    <name evidence="6" type="ORF">Sste5346_008476</name>
</gene>
<dbReference type="InterPro" id="IPR036259">
    <property type="entry name" value="MFS_trans_sf"/>
</dbReference>
<keyword evidence="4 5" id="KW-0472">Membrane</keyword>
<proteinExistence type="predicted"/>
<name>A0ABR3YP13_9PEZI</name>
<keyword evidence="2 5" id="KW-0812">Transmembrane</keyword>
<evidence type="ECO:0000313" key="7">
    <source>
        <dbReference type="Proteomes" id="UP001583186"/>
    </source>
</evidence>
<evidence type="ECO:0000256" key="3">
    <source>
        <dbReference type="ARBA" id="ARBA00022989"/>
    </source>
</evidence>
<evidence type="ECO:0000256" key="1">
    <source>
        <dbReference type="ARBA" id="ARBA00004141"/>
    </source>
</evidence>
<feature type="transmembrane region" description="Helical" evidence="5">
    <location>
        <begin position="241"/>
        <end position="260"/>
    </location>
</feature>
<dbReference type="PANTHER" id="PTHR23502">
    <property type="entry name" value="MAJOR FACILITATOR SUPERFAMILY"/>
    <property type="match status" value="1"/>
</dbReference>
<reference evidence="6 7" key="1">
    <citation type="journal article" date="2024" name="IMA Fungus">
        <title>IMA Genome - F19 : A genome assembly and annotation guide to empower mycologists, including annotated draft genome sequences of Ceratocystis pirilliformis, Diaporthe australafricana, Fusarium ophioides, Paecilomyces lecythidis, and Sporothrix stenoceras.</title>
        <authorList>
            <person name="Aylward J."/>
            <person name="Wilson A.M."/>
            <person name="Visagie C.M."/>
            <person name="Spraker J."/>
            <person name="Barnes I."/>
            <person name="Buitendag C."/>
            <person name="Ceriani C."/>
            <person name="Del Mar Angel L."/>
            <person name="du Plessis D."/>
            <person name="Fuchs T."/>
            <person name="Gasser K."/>
            <person name="Kramer D."/>
            <person name="Li W."/>
            <person name="Munsamy K."/>
            <person name="Piso A."/>
            <person name="Price J.L."/>
            <person name="Sonnekus B."/>
            <person name="Thomas C."/>
            <person name="van der Nest A."/>
            <person name="van Dijk A."/>
            <person name="van Heerden A."/>
            <person name="van Vuuren N."/>
            <person name="Yilmaz N."/>
            <person name="Duong T.A."/>
            <person name="van der Merwe N.A."/>
            <person name="Wingfield M.J."/>
            <person name="Wingfield B.D."/>
        </authorList>
    </citation>
    <scope>NUCLEOTIDE SEQUENCE [LARGE SCALE GENOMIC DNA]</scope>
    <source>
        <strain evidence="6 7">CMW 5346</strain>
    </source>
</reference>
<feature type="transmembrane region" description="Helical" evidence="5">
    <location>
        <begin position="410"/>
        <end position="432"/>
    </location>
</feature>
<feature type="transmembrane region" description="Helical" evidence="5">
    <location>
        <begin position="549"/>
        <end position="569"/>
    </location>
</feature>
<feature type="transmembrane region" description="Helical" evidence="5">
    <location>
        <begin position="122"/>
        <end position="145"/>
    </location>
</feature>
<evidence type="ECO:0000256" key="2">
    <source>
        <dbReference type="ARBA" id="ARBA00022692"/>
    </source>
</evidence>
<dbReference type="Gene3D" id="1.20.1250.20">
    <property type="entry name" value="MFS general substrate transporter like domains"/>
    <property type="match status" value="1"/>
</dbReference>
<feature type="transmembrane region" description="Helical" evidence="5">
    <location>
        <begin position="453"/>
        <end position="474"/>
    </location>
</feature>
<feature type="transmembrane region" description="Helical" evidence="5">
    <location>
        <begin position="365"/>
        <end position="390"/>
    </location>
</feature>
<protein>
    <recommendedName>
        <fullName evidence="8">MFS transporter</fullName>
    </recommendedName>
</protein>
<dbReference type="Proteomes" id="UP001583186">
    <property type="component" value="Unassembled WGS sequence"/>
</dbReference>
<dbReference type="EMBL" id="JAWCUI010000066">
    <property type="protein sequence ID" value="KAL1890041.1"/>
    <property type="molecule type" value="Genomic_DNA"/>
</dbReference>
<evidence type="ECO:0000256" key="4">
    <source>
        <dbReference type="ARBA" id="ARBA00023136"/>
    </source>
</evidence>
<feature type="transmembrane region" description="Helical" evidence="5">
    <location>
        <begin position="510"/>
        <end position="529"/>
    </location>
</feature>
<comment type="caution">
    <text evidence="6">The sequence shown here is derived from an EMBL/GenBank/DDBJ whole genome shotgun (WGS) entry which is preliminary data.</text>
</comment>
<comment type="subcellular location">
    <subcellularLocation>
        <location evidence="1">Membrane</location>
        <topology evidence="1">Multi-pass membrane protein</topology>
    </subcellularLocation>
</comment>
<feature type="transmembrane region" description="Helical" evidence="5">
    <location>
        <begin position="480"/>
        <end position="498"/>
    </location>
</feature>
<dbReference type="InterPro" id="IPR011701">
    <property type="entry name" value="MFS"/>
</dbReference>